<dbReference type="GO" id="GO:0005615">
    <property type="term" value="C:extracellular space"/>
    <property type="evidence" value="ECO:0007669"/>
    <property type="project" value="TreeGrafter"/>
</dbReference>
<dbReference type="InterPro" id="IPR009079">
    <property type="entry name" value="4_helix_cytokine-like_core"/>
</dbReference>
<sequence length="200" mass="22431">MASTEKPPVAFQYHGLCHPTIYLLRKMRSDVCSLLESYIEKQGLDASFNLDSIDGVPAADTEPWSDLSEAERLGDNLKAYWAFQDLLKEILEEQRSNLTPADVAFHESIQSVILQVSALVYQLEELMGMLKHKTPAKELESTTVSNGKGLFEKKIRGMKVLQELAQWTVRSIRDLHQVSKSLQAANIPCASQQVTQAPEK</sequence>
<proteinExistence type="inferred from homology"/>
<evidence type="ECO:0000256" key="1">
    <source>
        <dbReference type="ARBA" id="ARBA00004496"/>
    </source>
</evidence>
<dbReference type="GO" id="GO:0048143">
    <property type="term" value="P:astrocyte activation"/>
    <property type="evidence" value="ECO:0007669"/>
    <property type="project" value="TreeGrafter"/>
</dbReference>
<dbReference type="GO" id="GO:0043524">
    <property type="term" value="P:negative regulation of neuron apoptotic process"/>
    <property type="evidence" value="ECO:0007669"/>
    <property type="project" value="InterPro"/>
</dbReference>
<keyword evidence="8" id="KW-0339">Growth factor</keyword>
<comment type="subcellular location">
    <subcellularLocation>
        <location evidence="1">Cytoplasm</location>
    </subcellularLocation>
</comment>
<dbReference type="SUPFAM" id="SSF47266">
    <property type="entry name" value="4-helical cytokines"/>
    <property type="match status" value="1"/>
</dbReference>
<dbReference type="GO" id="GO:0048680">
    <property type="term" value="P:positive regulation of axon regeneration"/>
    <property type="evidence" value="ECO:0007669"/>
    <property type="project" value="TreeGrafter"/>
</dbReference>
<dbReference type="Pfam" id="PF01110">
    <property type="entry name" value="CNTF"/>
    <property type="match status" value="1"/>
</dbReference>
<dbReference type="Proteomes" id="UP001142489">
    <property type="component" value="Unassembled WGS sequence"/>
</dbReference>
<evidence type="ECO:0000256" key="4">
    <source>
        <dbReference type="ARBA" id="ARBA00022473"/>
    </source>
</evidence>
<keyword evidence="4" id="KW-0217">Developmental protein</keyword>
<evidence type="ECO:0000256" key="8">
    <source>
        <dbReference type="ARBA" id="ARBA00023030"/>
    </source>
</evidence>
<gene>
    <name evidence="10" type="ORF">JRQ81_000139</name>
</gene>
<keyword evidence="5" id="KW-0963">Cytoplasm</keyword>
<accession>A0A9Q1B7T2</accession>
<dbReference type="GO" id="GO:0030424">
    <property type="term" value="C:axon"/>
    <property type="evidence" value="ECO:0007669"/>
    <property type="project" value="TreeGrafter"/>
</dbReference>
<dbReference type="GO" id="GO:0008083">
    <property type="term" value="F:growth factor activity"/>
    <property type="evidence" value="ECO:0007669"/>
    <property type="project" value="UniProtKB-KW"/>
</dbReference>
<evidence type="ECO:0000256" key="6">
    <source>
        <dbReference type="ARBA" id="ARBA00022782"/>
    </source>
</evidence>
<dbReference type="GO" id="GO:0005737">
    <property type="term" value="C:cytoplasm"/>
    <property type="evidence" value="ECO:0007669"/>
    <property type="project" value="UniProtKB-SubCell"/>
</dbReference>
<evidence type="ECO:0000256" key="2">
    <source>
        <dbReference type="ARBA" id="ARBA00007988"/>
    </source>
</evidence>
<evidence type="ECO:0000256" key="9">
    <source>
        <dbReference type="ARBA" id="ARBA00025427"/>
    </source>
</evidence>
<dbReference type="GO" id="GO:0070120">
    <property type="term" value="P:ciliary neurotrophic factor-mediated signaling pathway"/>
    <property type="evidence" value="ECO:0007669"/>
    <property type="project" value="InterPro"/>
</dbReference>
<dbReference type="PANTHER" id="PTHR15196:SF0">
    <property type="entry name" value="CILIARY NEUROTROPHIC FACTOR"/>
    <property type="match status" value="1"/>
</dbReference>
<dbReference type="EMBL" id="JAPFRF010000001">
    <property type="protein sequence ID" value="KAJ7344189.1"/>
    <property type="molecule type" value="Genomic_DNA"/>
</dbReference>
<reference evidence="10" key="1">
    <citation type="journal article" date="2023" name="DNA Res.">
        <title>Chromosome-level genome assembly of Phrynocephalus forsythii using third-generation DNA sequencing and Hi-C analysis.</title>
        <authorList>
            <person name="Qi Y."/>
            <person name="Zhao W."/>
            <person name="Zhao Y."/>
            <person name="Niu C."/>
            <person name="Cao S."/>
            <person name="Zhang Y."/>
        </authorList>
    </citation>
    <scope>NUCLEOTIDE SEQUENCE</scope>
    <source>
        <tissue evidence="10">Muscle</tissue>
    </source>
</reference>
<keyword evidence="7" id="KW-0524">Neurogenesis</keyword>
<dbReference type="FunFam" id="1.20.1250.10:FF:000022">
    <property type="entry name" value="ciliary neurotrophic factor"/>
    <property type="match status" value="1"/>
</dbReference>
<keyword evidence="6" id="KW-0221">Differentiation</keyword>
<evidence type="ECO:0000313" key="11">
    <source>
        <dbReference type="Proteomes" id="UP001142489"/>
    </source>
</evidence>
<comment type="similarity">
    <text evidence="2">Belongs to the CNTF family.</text>
</comment>
<keyword evidence="11" id="KW-1185">Reference proteome</keyword>
<evidence type="ECO:0000256" key="5">
    <source>
        <dbReference type="ARBA" id="ARBA00022490"/>
    </source>
</evidence>
<dbReference type="AlphaFoldDB" id="A0A9Q1B7T2"/>
<name>A0A9Q1B7T2_9SAUR</name>
<dbReference type="Gene3D" id="1.20.1250.10">
    <property type="match status" value="1"/>
</dbReference>
<dbReference type="OrthoDB" id="9510890at2759"/>
<evidence type="ECO:0000256" key="3">
    <source>
        <dbReference type="ARBA" id="ARBA00015150"/>
    </source>
</evidence>
<evidence type="ECO:0000313" key="10">
    <source>
        <dbReference type="EMBL" id="KAJ7344189.1"/>
    </source>
</evidence>
<organism evidence="10 11">
    <name type="scientific">Phrynocephalus forsythii</name>
    <dbReference type="NCBI Taxonomy" id="171643"/>
    <lineage>
        <taxon>Eukaryota</taxon>
        <taxon>Metazoa</taxon>
        <taxon>Chordata</taxon>
        <taxon>Craniata</taxon>
        <taxon>Vertebrata</taxon>
        <taxon>Euteleostomi</taxon>
        <taxon>Lepidosauria</taxon>
        <taxon>Squamata</taxon>
        <taxon>Bifurcata</taxon>
        <taxon>Unidentata</taxon>
        <taxon>Episquamata</taxon>
        <taxon>Toxicofera</taxon>
        <taxon>Iguania</taxon>
        <taxon>Acrodonta</taxon>
        <taxon>Agamidae</taxon>
        <taxon>Agaminae</taxon>
        <taxon>Phrynocephalus</taxon>
    </lineage>
</organism>
<dbReference type="InterPro" id="IPR000151">
    <property type="entry name" value="Ciliary_neurotrophic_fac_CNTF"/>
</dbReference>
<evidence type="ECO:0000256" key="7">
    <source>
        <dbReference type="ARBA" id="ARBA00022902"/>
    </source>
</evidence>
<protein>
    <recommendedName>
        <fullName evidence="3">Ciliary neurotrophic factor</fullName>
    </recommendedName>
</protein>
<comment type="function">
    <text evidence="9">CNTF is a survival factor for various neuronal cell types. Seems to prevent the degeneration of motor axons after axotomy.</text>
</comment>
<dbReference type="PANTHER" id="PTHR15196">
    <property type="entry name" value="CILIARY NEUROTROPHIC FACTOR"/>
    <property type="match status" value="1"/>
</dbReference>
<dbReference type="GO" id="GO:0005127">
    <property type="term" value="F:ciliary neurotrophic factor receptor binding"/>
    <property type="evidence" value="ECO:0007669"/>
    <property type="project" value="InterPro"/>
</dbReference>
<dbReference type="GO" id="GO:0005125">
    <property type="term" value="F:cytokine activity"/>
    <property type="evidence" value="ECO:0007669"/>
    <property type="project" value="TreeGrafter"/>
</dbReference>
<comment type="caution">
    <text evidence="10">The sequence shown here is derived from an EMBL/GenBank/DDBJ whole genome shotgun (WGS) entry which is preliminary data.</text>
</comment>